<sequence length="314" mass="34203">MNVLMQREADRVEVMVLVDNYTDILQMQQTELVRRSQVPPPNALYAEHGLSCLVTVHAGGEKHAVLMDAGISPECLIHNAEVLNLDLSSIEAIALSHGHFDHFGGLIPVLRRIGGSRPLYLHPDAFLPRRMNLPGLERPVPLPRLDRDALQAGGAEIRASQDATTFAGGLLSLTGEIERKTPYEKGFPLAEAEIDGRWIVDPFRDDQALIAVLKGKGLVIISGCAHAGIVNTVEHARSVTGVQRVHAILGGFHLTGPLFEPVIPQTIAGIQTIRPDWLMPMHCTGWNAITQFAGAFPEQFILNTVGTVYSFQGS</sequence>
<comment type="caution">
    <text evidence="2">The sequence shown here is derived from an EMBL/GenBank/DDBJ whole genome shotgun (WGS) entry which is preliminary data.</text>
</comment>
<accession>A0A0W8FFY0</accession>
<reference evidence="2" key="1">
    <citation type="journal article" date="2015" name="Proc. Natl. Acad. Sci. U.S.A.">
        <title>Networks of energetic and metabolic interactions define dynamics in microbial communities.</title>
        <authorList>
            <person name="Embree M."/>
            <person name="Liu J.K."/>
            <person name="Al-Bassam M.M."/>
            <person name="Zengler K."/>
        </authorList>
    </citation>
    <scope>NUCLEOTIDE SEQUENCE</scope>
</reference>
<dbReference type="PANTHER" id="PTHR13754">
    <property type="entry name" value="METALLO-BETA-LACTAMASE SUPERFAMILY PROTEIN"/>
    <property type="match status" value="1"/>
</dbReference>
<dbReference type="InterPro" id="IPR001279">
    <property type="entry name" value="Metallo-B-lactamas"/>
</dbReference>
<dbReference type="AlphaFoldDB" id="A0A0W8FFY0"/>
<proteinExistence type="predicted"/>
<dbReference type="Gene3D" id="3.60.15.10">
    <property type="entry name" value="Ribonuclease Z/Hydroxyacylglutathione hydrolase-like"/>
    <property type="match status" value="1"/>
</dbReference>
<evidence type="ECO:0000259" key="1">
    <source>
        <dbReference type="Pfam" id="PF00753"/>
    </source>
</evidence>
<gene>
    <name evidence="2" type="ORF">ASZ90_010485</name>
</gene>
<dbReference type="GO" id="GO:0016740">
    <property type="term" value="F:transferase activity"/>
    <property type="evidence" value="ECO:0007669"/>
    <property type="project" value="TreeGrafter"/>
</dbReference>
<evidence type="ECO:0000313" key="2">
    <source>
        <dbReference type="EMBL" id="KUG19787.1"/>
    </source>
</evidence>
<dbReference type="CDD" id="cd07713">
    <property type="entry name" value="DHPS-like_MBL-fold"/>
    <property type="match status" value="1"/>
</dbReference>
<dbReference type="Pfam" id="PF00753">
    <property type="entry name" value="Lactamase_B"/>
    <property type="match status" value="1"/>
</dbReference>
<dbReference type="InterPro" id="IPR041712">
    <property type="entry name" value="DHPS-like_MBL-fold"/>
</dbReference>
<organism evidence="2">
    <name type="scientific">hydrocarbon metagenome</name>
    <dbReference type="NCBI Taxonomy" id="938273"/>
    <lineage>
        <taxon>unclassified sequences</taxon>
        <taxon>metagenomes</taxon>
        <taxon>ecological metagenomes</taxon>
    </lineage>
</organism>
<feature type="domain" description="Metallo-beta-lactamase" evidence="1">
    <location>
        <begin position="58"/>
        <end position="149"/>
    </location>
</feature>
<dbReference type="EMBL" id="LNQE01001257">
    <property type="protein sequence ID" value="KUG19787.1"/>
    <property type="molecule type" value="Genomic_DNA"/>
</dbReference>
<name>A0A0W8FFY0_9ZZZZ</name>
<dbReference type="SUPFAM" id="SSF56281">
    <property type="entry name" value="Metallo-hydrolase/oxidoreductase"/>
    <property type="match status" value="1"/>
</dbReference>
<protein>
    <submittedName>
        <fullName evidence="2">7,8 dihydropteroate synthase (Methanopterin)</fullName>
    </submittedName>
</protein>
<dbReference type="InterPro" id="IPR052926">
    <property type="entry name" value="Metallo-beta-lactamase_dom"/>
</dbReference>
<dbReference type="InterPro" id="IPR036866">
    <property type="entry name" value="RibonucZ/Hydroxyglut_hydro"/>
</dbReference>
<dbReference type="PANTHER" id="PTHR13754:SF18">
    <property type="entry name" value="7,8-DIHYDROPTERIN-6-METHYL-4-(BETA-D-RIBOFURANOSYL)-AMINOBENZENE-5'-PHOSPHATE SYNTHASE"/>
    <property type="match status" value="1"/>
</dbReference>